<proteinExistence type="predicted"/>
<evidence type="ECO:0000313" key="2">
    <source>
        <dbReference type="Proteomes" id="UP000027590"/>
    </source>
</evidence>
<dbReference type="EMBL" id="CBLY010000002">
    <property type="protein sequence ID" value="CDG32854.1"/>
    <property type="molecule type" value="Genomic_DNA"/>
</dbReference>
<comment type="caution">
    <text evidence="1">The sequence shown here is derived from an EMBL/GenBank/DDBJ whole genome shotgun (WGS) entry which is preliminary data.</text>
</comment>
<reference evidence="1 2" key="2">
    <citation type="journal article" date="2014" name="PLoS ONE">
        <title>Evolution of mitochondria reconstructed from the energy metabolism of living bacteria.</title>
        <authorList>
            <person name="Degli Esposti M."/>
            <person name="Chouaia B."/>
            <person name="Comandatore F."/>
            <person name="Crotti E."/>
            <person name="Sassera D."/>
            <person name="Lievens P.M."/>
            <person name="Daffonchio D."/>
            <person name="Bandi C."/>
        </authorList>
    </citation>
    <scope>NUCLEOTIDE SEQUENCE [LARGE SCALE GENOMIC DNA]</scope>
    <source>
        <strain evidence="2">AM169</strain>
    </source>
</reference>
<evidence type="ECO:0000313" key="1">
    <source>
        <dbReference type="EMBL" id="CDG32854.1"/>
    </source>
</evidence>
<sequence length="62" mass="6912">MSGGKIVPFFRERILDGSDWAEALHNQGKVAFSGWGVRLPEIPGMEPDMWAERSALLREPDG</sequence>
<gene>
    <name evidence="1" type="ORF">SACS_0116</name>
</gene>
<reference evidence="1 2" key="1">
    <citation type="journal article" date="2014" name="Genome Biol. Evol.">
        <title>Acetic acid bacteria genomes reveal functional traits for adaptation to life in insect guts.</title>
        <authorList>
            <person name="Chouaia B."/>
            <person name="Gaiarsa S."/>
            <person name="Crotti E."/>
            <person name="Comandatore F."/>
            <person name="Degli Esposti M."/>
            <person name="Ricci I."/>
            <person name="Alma A."/>
            <person name="Favia G."/>
            <person name="Bandi C."/>
            <person name="Daffonchio D."/>
        </authorList>
    </citation>
    <scope>NUCLEOTIDE SEQUENCE [LARGE SCALE GENOMIC DNA]</scope>
    <source>
        <strain evidence="2">AM169</strain>
    </source>
</reference>
<dbReference type="Proteomes" id="UP000027590">
    <property type="component" value="Unassembled WGS sequence"/>
</dbReference>
<organism evidence="1 2">
    <name type="scientific">Parasaccharibacter apium</name>
    <dbReference type="NCBI Taxonomy" id="1510841"/>
    <lineage>
        <taxon>Bacteria</taxon>
        <taxon>Pseudomonadati</taxon>
        <taxon>Pseudomonadota</taxon>
        <taxon>Alphaproteobacteria</taxon>
        <taxon>Acetobacterales</taxon>
        <taxon>Acetobacteraceae</taxon>
        <taxon>Parasaccharibacter</taxon>
    </lineage>
</organism>
<dbReference type="AlphaFoldDB" id="A0A7U7J001"/>
<accession>A0A7U7J001</accession>
<protein>
    <submittedName>
        <fullName evidence="1">Uncharacterized protein</fullName>
    </submittedName>
</protein>
<name>A0A7U7J001_9PROT</name>